<evidence type="ECO:0000256" key="2">
    <source>
        <dbReference type="ARBA" id="ARBA00022729"/>
    </source>
</evidence>
<dbReference type="AlphaFoldDB" id="A0A395VTS6"/>
<evidence type="ECO:0000313" key="6">
    <source>
        <dbReference type="EMBL" id="RGS80376.1"/>
    </source>
</evidence>
<dbReference type="InterPro" id="IPR054579">
    <property type="entry name" value="GCE-like_dom"/>
</dbReference>
<organism evidence="6 7">
    <name type="scientific">Bacteroides ovatus</name>
    <dbReference type="NCBI Taxonomy" id="28116"/>
    <lineage>
        <taxon>Bacteria</taxon>
        <taxon>Pseudomonadati</taxon>
        <taxon>Bacteroidota</taxon>
        <taxon>Bacteroidia</taxon>
        <taxon>Bacteroidales</taxon>
        <taxon>Bacteroidaceae</taxon>
        <taxon>Bacteroides</taxon>
    </lineage>
</organism>
<evidence type="ECO:0000256" key="3">
    <source>
        <dbReference type="ARBA" id="ARBA00022801"/>
    </source>
</evidence>
<keyword evidence="1" id="KW-0719">Serine esterase</keyword>
<feature type="chain" id="PRO_5017358578" evidence="4">
    <location>
        <begin position="20"/>
        <end position="423"/>
    </location>
</feature>
<feature type="signal peptide" evidence="4">
    <location>
        <begin position="1"/>
        <end position="19"/>
    </location>
</feature>
<dbReference type="Proteomes" id="UP000266492">
    <property type="component" value="Unassembled WGS sequence"/>
</dbReference>
<evidence type="ECO:0000259" key="5">
    <source>
        <dbReference type="Pfam" id="PF22244"/>
    </source>
</evidence>
<keyword evidence="2 4" id="KW-0732">Signal</keyword>
<comment type="caution">
    <text evidence="6">The sequence shown here is derived from an EMBL/GenBank/DDBJ whole genome shotgun (WGS) entry which is preliminary data.</text>
</comment>
<dbReference type="SUPFAM" id="SSF53474">
    <property type="entry name" value="alpha/beta-Hydrolases"/>
    <property type="match status" value="1"/>
</dbReference>
<evidence type="ECO:0000256" key="1">
    <source>
        <dbReference type="ARBA" id="ARBA00022487"/>
    </source>
</evidence>
<feature type="domain" description="4-O-methyl-glucuronoyl methylesterase-like" evidence="5">
    <location>
        <begin position="226"/>
        <end position="375"/>
    </location>
</feature>
<sequence>MRRFTLVVLLGIYSLCSFAQYKYSYDEGKVPEYVLPDVLVTSKGENVTSSKDWEKVRRPEVLQLFSKQVYGFLPQVDISASYKVLSKTTGVFGGLAMRKQIEMTLSNGKETRKLLLLLYIPQQKQKAYPAFFVYNFAGNHTIYNDPDIIPSDCWCGNLDIIGVKHNKSSEAIRGCRQGRWPLEMILSRGYAIATMCYNDVFPDHINGFEDSVLPLMGINDRDKRDDDAAGAIAAWAWGMGRVMDYFEQDRQIDKEKVMIMGHSRLGKAALWAGAIDQRFKIVYSNNSGCSGAALSRRKFGETVDIITTAFPHWFCKNYRIYKNQEEKLPVDQHELVSLIAPRPVYVASAAEDLWADPKGEYLSAYHAGEVYQLYGYDKLPDSTPPSLNYPLFYRTGYHIRDGKHEVTAFDWYVYINYADKWLK</sequence>
<gene>
    <name evidence="6" type="ORF">DWX70_21680</name>
</gene>
<accession>A0A395VTS6</accession>
<proteinExistence type="predicted"/>
<keyword evidence="3" id="KW-0378">Hydrolase</keyword>
<dbReference type="InterPro" id="IPR029058">
    <property type="entry name" value="AB_hydrolase_fold"/>
</dbReference>
<evidence type="ECO:0000313" key="7">
    <source>
        <dbReference type="Proteomes" id="UP000266492"/>
    </source>
</evidence>
<dbReference type="Gene3D" id="3.40.50.1820">
    <property type="entry name" value="alpha/beta hydrolase"/>
    <property type="match status" value="1"/>
</dbReference>
<dbReference type="EMBL" id="QRVZ01000024">
    <property type="protein sequence ID" value="RGS80376.1"/>
    <property type="molecule type" value="Genomic_DNA"/>
</dbReference>
<dbReference type="Pfam" id="PF22244">
    <property type="entry name" value="GCE_fung"/>
    <property type="match status" value="1"/>
</dbReference>
<dbReference type="RefSeq" id="WP_118419172.1">
    <property type="nucleotide sequence ID" value="NZ_JAQPYT010000002.1"/>
</dbReference>
<evidence type="ECO:0000256" key="4">
    <source>
        <dbReference type="SAM" id="SignalP"/>
    </source>
</evidence>
<reference evidence="6 7" key="1">
    <citation type="submission" date="2018-08" db="EMBL/GenBank/DDBJ databases">
        <title>A genome reference for cultivated species of the human gut microbiota.</title>
        <authorList>
            <person name="Zou Y."/>
            <person name="Xue W."/>
            <person name="Luo G."/>
        </authorList>
    </citation>
    <scope>NUCLEOTIDE SEQUENCE [LARGE SCALE GENOMIC DNA]</scope>
    <source>
        <strain evidence="6 7">AF20-9LB</strain>
    </source>
</reference>
<name>A0A395VTS6_BACOV</name>
<dbReference type="GO" id="GO:0052689">
    <property type="term" value="F:carboxylic ester hydrolase activity"/>
    <property type="evidence" value="ECO:0007669"/>
    <property type="project" value="UniProtKB-KW"/>
</dbReference>
<protein>
    <submittedName>
        <fullName evidence="6">Acetylxylan esterase</fullName>
    </submittedName>
</protein>